<keyword evidence="2" id="KW-1185">Reference proteome</keyword>
<name>A0A9Q7E7L8_HISSO</name>
<evidence type="ECO:0000313" key="1">
    <source>
        <dbReference type="EMBL" id="QQF81907.1"/>
    </source>
</evidence>
<sequence>MTSREELLKKQRELDILFTAWFEEKKKHEVLTYRRENGDLIQHYPDGREEIIKESNK</sequence>
<dbReference type="RefSeq" id="WP_167591116.1">
    <property type="nucleotide sequence ID" value="NZ_CP018802.1"/>
</dbReference>
<dbReference type="EMBL" id="CP066558">
    <property type="protein sequence ID" value="QQF81907.1"/>
    <property type="molecule type" value="Genomic_DNA"/>
</dbReference>
<organism evidence="1 2">
    <name type="scientific">Histophilus somni</name>
    <name type="common">Haemophilus somnus</name>
    <dbReference type="NCBI Taxonomy" id="731"/>
    <lineage>
        <taxon>Bacteria</taxon>
        <taxon>Pseudomonadati</taxon>
        <taxon>Pseudomonadota</taxon>
        <taxon>Gammaproteobacteria</taxon>
        <taxon>Pasteurellales</taxon>
        <taxon>Pasteurellaceae</taxon>
        <taxon>Histophilus</taxon>
    </lineage>
</organism>
<reference evidence="1 2" key="1">
    <citation type="submission" date="2020-12" db="EMBL/GenBank/DDBJ databases">
        <title>ASc-MMNZ-VFA-070.</title>
        <authorList>
            <person name="Schryvers A."/>
            <person name="Mostafa Nazari M."/>
            <person name="Farshchi Andisi V."/>
            <person name="Timsit E."/>
            <person name="Walter Morck D."/>
        </authorList>
    </citation>
    <scope>NUCLEOTIDE SEQUENCE [LARGE SCALE GENOMIC DNA]</scope>
    <source>
        <strain evidence="1 2">ASc-MMNZ-VFA-070</strain>
    </source>
</reference>
<dbReference type="Proteomes" id="UP000595373">
    <property type="component" value="Chromosome"/>
</dbReference>
<accession>A0A9Q7E7L8</accession>
<dbReference type="AlphaFoldDB" id="A0A9Q7E7L8"/>
<proteinExistence type="predicted"/>
<protein>
    <submittedName>
        <fullName evidence="1">Uncharacterized protein</fullName>
    </submittedName>
</protein>
<evidence type="ECO:0000313" key="2">
    <source>
        <dbReference type="Proteomes" id="UP000595373"/>
    </source>
</evidence>
<gene>
    <name evidence="1" type="ORF">JFL49_07510</name>
</gene>